<keyword evidence="4" id="KW-1185">Reference proteome</keyword>
<accession>A0A7W7RN54</accession>
<feature type="transmembrane region" description="Helical" evidence="1">
    <location>
        <begin position="12"/>
        <end position="36"/>
    </location>
</feature>
<evidence type="ECO:0000259" key="2">
    <source>
        <dbReference type="Pfam" id="PF13464"/>
    </source>
</evidence>
<evidence type="ECO:0000313" key="4">
    <source>
        <dbReference type="Proteomes" id="UP000523007"/>
    </source>
</evidence>
<dbReference type="Proteomes" id="UP000523007">
    <property type="component" value="Unassembled WGS sequence"/>
</dbReference>
<sequence length="143" mass="14993">MGRHRNDPRGSGQVVAMASVVVLLITLVALGGYFLYRSLPGNTDAVVNPDASSQAGAQSQADAVESHVLHIVVVGESSEVLVRVPGGEVLTDTEMEDGEHVSFDQPKLDVTIGDPAAVEVHVNGEPKDISGEEPGYSFTAVQE</sequence>
<evidence type="ECO:0000313" key="3">
    <source>
        <dbReference type="EMBL" id="MBB4935075.1"/>
    </source>
</evidence>
<proteinExistence type="predicted"/>
<keyword evidence="1" id="KW-1133">Transmembrane helix</keyword>
<feature type="domain" description="Cytoskeleton protein RodZ-like C-terminal" evidence="2">
    <location>
        <begin position="76"/>
        <end position="134"/>
    </location>
</feature>
<protein>
    <recommendedName>
        <fullName evidence="2">Cytoskeleton protein RodZ-like C-terminal domain-containing protein</fullName>
    </recommendedName>
</protein>
<dbReference type="EMBL" id="JACHJT010000002">
    <property type="protein sequence ID" value="MBB4935075.1"/>
    <property type="molecule type" value="Genomic_DNA"/>
</dbReference>
<reference evidence="3 4" key="1">
    <citation type="submission" date="2020-08" db="EMBL/GenBank/DDBJ databases">
        <title>Sequencing the genomes of 1000 actinobacteria strains.</title>
        <authorList>
            <person name="Klenk H.-P."/>
        </authorList>
    </citation>
    <scope>NUCLEOTIDE SEQUENCE [LARGE SCALE GENOMIC DNA]</scope>
    <source>
        <strain evidence="3 4">DSM 102030</strain>
    </source>
</reference>
<gene>
    <name evidence="3" type="ORF">F4561_005969</name>
</gene>
<dbReference type="InterPro" id="IPR025194">
    <property type="entry name" value="RodZ-like_C"/>
</dbReference>
<comment type="caution">
    <text evidence="3">The sequence shown here is derived from an EMBL/GenBank/DDBJ whole genome shotgun (WGS) entry which is preliminary data.</text>
</comment>
<keyword evidence="1" id="KW-0472">Membrane</keyword>
<name>A0A7W7RN54_9ACTN</name>
<keyword evidence="1" id="KW-0812">Transmembrane</keyword>
<dbReference type="Pfam" id="PF13464">
    <property type="entry name" value="RodZ_C"/>
    <property type="match status" value="1"/>
</dbReference>
<evidence type="ECO:0000256" key="1">
    <source>
        <dbReference type="SAM" id="Phobius"/>
    </source>
</evidence>
<organism evidence="3 4">
    <name type="scientific">Lipingzhangella halophila</name>
    <dbReference type="NCBI Taxonomy" id="1783352"/>
    <lineage>
        <taxon>Bacteria</taxon>
        <taxon>Bacillati</taxon>
        <taxon>Actinomycetota</taxon>
        <taxon>Actinomycetes</taxon>
        <taxon>Streptosporangiales</taxon>
        <taxon>Nocardiopsidaceae</taxon>
        <taxon>Lipingzhangella</taxon>
    </lineage>
</organism>
<dbReference type="AlphaFoldDB" id="A0A7W7RN54"/>